<evidence type="ECO:0000256" key="7">
    <source>
        <dbReference type="ARBA" id="ARBA00037816"/>
    </source>
</evidence>
<evidence type="ECO:0000256" key="12">
    <source>
        <dbReference type="SAM" id="Phobius"/>
    </source>
</evidence>
<dbReference type="EMBL" id="AAGW02046332">
    <property type="status" value="NOT_ANNOTATED_CDS"/>
    <property type="molecule type" value="Genomic_DNA"/>
</dbReference>
<comment type="similarity">
    <text evidence="1">Belongs to the X(+)/potassium ATPases subunit beta family.</text>
</comment>
<reference evidence="13" key="2">
    <citation type="submission" date="2025-08" db="UniProtKB">
        <authorList>
            <consortium name="Ensembl"/>
        </authorList>
    </citation>
    <scope>IDENTIFICATION</scope>
    <source>
        <strain evidence="13">Thorbecke</strain>
    </source>
</reference>
<dbReference type="EMBL" id="AAGW02046331">
    <property type="status" value="NOT_ANNOTATED_CDS"/>
    <property type="molecule type" value="Genomic_DNA"/>
</dbReference>
<evidence type="ECO:0000256" key="8">
    <source>
        <dbReference type="ARBA" id="ARBA00039968"/>
    </source>
</evidence>
<dbReference type="GO" id="GO:0006814">
    <property type="term" value="P:sodium ion transport"/>
    <property type="evidence" value="ECO:0007669"/>
    <property type="project" value="InterPro"/>
</dbReference>
<organism evidence="13 14">
    <name type="scientific">Oryctolagus cuniculus</name>
    <name type="common">Rabbit</name>
    <dbReference type="NCBI Taxonomy" id="9986"/>
    <lineage>
        <taxon>Eukaryota</taxon>
        <taxon>Metazoa</taxon>
        <taxon>Chordata</taxon>
        <taxon>Craniata</taxon>
        <taxon>Vertebrata</taxon>
        <taxon>Euteleostomi</taxon>
        <taxon>Mammalia</taxon>
        <taxon>Eutheria</taxon>
        <taxon>Euarchontoglires</taxon>
        <taxon>Glires</taxon>
        <taxon>Lagomorpha</taxon>
        <taxon>Leporidae</taxon>
        <taxon>Oryctolagus</taxon>
    </lineage>
</organism>
<dbReference type="InterPro" id="IPR000402">
    <property type="entry name" value="Na/K_ATPase_sub_beta"/>
</dbReference>
<evidence type="ECO:0000256" key="9">
    <source>
        <dbReference type="ARBA" id="ARBA00041325"/>
    </source>
</evidence>
<evidence type="ECO:0000256" key="3">
    <source>
        <dbReference type="ARBA" id="ARBA00022968"/>
    </source>
</evidence>
<feature type="compositionally biased region" description="Acidic residues" evidence="11">
    <location>
        <begin position="33"/>
        <end position="43"/>
    </location>
</feature>
<evidence type="ECO:0000313" key="14">
    <source>
        <dbReference type="Proteomes" id="UP000001811"/>
    </source>
</evidence>
<proteinExistence type="inferred from homology"/>
<dbReference type="AlphaFoldDB" id="A0A5F9CMG9"/>
<dbReference type="PANTHER" id="PTHR11523">
    <property type="entry name" value="SODIUM/POTASSIUM-DEPENDENT ATPASE BETA SUBUNIT"/>
    <property type="match status" value="1"/>
</dbReference>
<comment type="function">
    <text evidence="6">May act as a transcriptional coregulator during muscle development through its interaction with SNW1. Has lost its ancestral function as a Na,K-ATPase beta-subunit.</text>
</comment>
<dbReference type="GO" id="GO:0006813">
    <property type="term" value="P:potassium ion transport"/>
    <property type="evidence" value="ECO:0007669"/>
    <property type="project" value="InterPro"/>
</dbReference>
<dbReference type="Pfam" id="PF00287">
    <property type="entry name" value="Na_K-ATPase"/>
    <property type="match status" value="2"/>
</dbReference>
<dbReference type="EMBL" id="AAGW02046333">
    <property type="status" value="NOT_ANNOTATED_CDS"/>
    <property type="molecule type" value="Genomic_DNA"/>
</dbReference>
<dbReference type="InterPro" id="IPR038702">
    <property type="entry name" value="Na/K_ATPase_sub_beta_sf"/>
</dbReference>
<evidence type="ECO:0000256" key="11">
    <source>
        <dbReference type="SAM" id="MobiDB-lite"/>
    </source>
</evidence>
<protein>
    <recommendedName>
        <fullName evidence="8">Protein ATP1B4</fullName>
    </recommendedName>
    <alternativeName>
        <fullName evidence="10">X,K-ATPase subunit beta-m</fullName>
    </alternativeName>
    <alternativeName>
        <fullName evidence="9">X/potassium-transporting ATPase subunit beta-m</fullName>
    </alternativeName>
</protein>
<dbReference type="Gene3D" id="2.60.40.1660">
    <property type="entry name" value="Na, k-atpase alpha subunit"/>
    <property type="match status" value="2"/>
</dbReference>
<feature type="compositionally biased region" description="Acidic residues" evidence="11">
    <location>
        <begin position="51"/>
        <end position="68"/>
    </location>
</feature>
<evidence type="ECO:0000256" key="6">
    <source>
        <dbReference type="ARBA" id="ARBA00037398"/>
    </source>
</evidence>
<evidence type="ECO:0000256" key="4">
    <source>
        <dbReference type="ARBA" id="ARBA00022989"/>
    </source>
</evidence>
<keyword evidence="14" id="KW-1185">Reference proteome</keyword>
<dbReference type="CTD" id="23439"/>
<gene>
    <name evidence="13" type="primary">ATP1B4</name>
</gene>
<keyword evidence="5 12" id="KW-0472">Membrane</keyword>
<keyword evidence="4 12" id="KW-1133">Transmembrane helix</keyword>
<dbReference type="GeneTree" id="ENSGT01030000234579"/>
<dbReference type="GO" id="GO:0005637">
    <property type="term" value="C:nuclear inner membrane"/>
    <property type="evidence" value="ECO:0007669"/>
    <property type="project" value="UniProtKB-SubCell"/>
</dbReference>
<evidence type="ECO:0000256" key="1">
    <source>
        <dbReference type="ARBA" id="ARBA00005876"/>
    </source>
</evidence>
<sequence length="329" mass="38393">MRRQLRSRRAPAFPYGSRYRLDDQDEVNQNYLADEEEEAEEEAQMMMASNSEEEKEEEEEEEKEEEEGQGQPTGNAWWHKLQVINEYLWDPERRMSLARTGLILVIYFFFYASLAAVITLFMYSLFLAISPYMPTFTERVKPPGVMIRPFAHSLNFNFNVSEPDTWQHYVISLNGFLQGYNDSLQEEMNVDCPPGQYFIQDGDEDEDKKACQFKRSFLKNCSGLEDPTFGYSTGQPCILLKMNRRGDENDIRSINYYPESASFDLRYYPYYGKLTHVNYTSPLVAMHFTDVVKNQVVPVQCQLKGKGIINDVINDRFVGRIIFTLNIET</sequence>
<keyword evidence="2 12" id="KW-0812">Transmembrane</keyword>
<dbReference type="GO" id="GO:0005890">
    <property type="term" value="C:sodium:potassium-exchanging ATPase complex"/>
    <property type="evidence" value="ECO:0007669"/>
    <property type="project" value="InterPro"/>
</dbReference>
<evidence type="ECO:0000256" key="10">
    <source>
        <dbReference type="ARBA" id="ARBA00042956"/>
    </source>
</evidence>
<comment type="subcellular location">
    <subcellularLocation>
        <location evidence="7">Nucleus inner membrane</location>
        <topology evidence="7">Single-pass type II membrane protein</topology>
    </subcellularLocation>
</comment>
<name>A0A5F9CMG9_RABIT</name>
<dbReference type="PROSITE" id="PS00391">
    <property type="entry name" value="ATPASE_NA_K_BETA_2"/>
    <property type="match status" value="1"/>
</dbReference>
<dbReference type="GO" id="GO:0006355">
    <property type="term" value="P:regulation of DNA-templated transcription"/>
    <property type="evidence" value="ECO:0007669"/>
    <property type="project" value="TreeGrafter"/>
</dbReference>
<reference evidence="13 14" key="1">
    <citation type="journal article" date="2011" name="Nature">
        <title>A high-resolution map of human evolutionary constraint using 29 mammals.</title>
        <authorList>
            <person name="Lindblad-Toh K."/>
            <person name="Garber M."/>
            <person name="Zuk O."/>
            <person name="Lin M.F."/>
            <person name="Parker B.J."/>
            <person name="Washietl S."/>
            <person name="Kheradpour P."/>
            <person name="Ernst J."/>
            <person name="Jordan G."/>
            <person name="Mauceli E."/>
            <person name="Ward L.D."/>
            <person name="Lowe C.B."/>
            <person name="Holloway A.K."/>
            <person name="Clamp M."/>
            <person name="Gnerre S."/>
            <person name="Alfoldi J."/>
            <person name="Beal K."/>
            <person name="Chang J."/>
            <person name="Clawson H."/>
            <person name="Cuff J."/>
            <person name="Di Palma F."/>
            <person name="Fitzgerald S."/>
            <person name="Flicek P."/>
            <person name="Guttman M."/>
            <person name="Hubisz M.J."/>
            <person name="Jaffe D.B."/>
            <person name="Jungreis I."/>
            <person name="Kent W.J."/>
            <person name="Kostka D."/>
            <person name="Lara M."/>
            <person name="Martins A.L."/>
            <person name="Massingham T."/>
            <person name="Moltke I."/>
            <person name="Raney B.J."/>
            <person name="Rasmussen M.D."/>
            <person name="Robinson J."/>
            <person name="Stark A."/>
            <person name="Vilella A.J."/>
            <person name="Wen J."/>
            <person name="Xie X."/>
            <person name="Zody M.C."/>
            <person name="Baldwin J."/>
            <person name="Bloom T."/>
            <person name="Chin C.W."/>
            <person name="Heiman D."/>
            <person name="Nicol R."/>
            <person name="Nusbaum C."/>
            <person name="Young S."/>
            <person name="Wilkinson J."/>
            <person name="Worley K.C."/>
            <person name="Kovar C.L."/>
            <person name="Muzny D.M."/>
            <person name="Gibbs R.A."/>
            <person name="Cree A."/>
            <person name="Dihn H.H."/>
            <person name="Fowler G."/>
            <person name="Jhangiani S."/>
            <person name="Joshi V."/>
            <person name="Lee S."/>
            <person name="Lewis L.R."/>
            <person name="Nazareth L.V."/>
            <person name="Okwuonu G."/>
            <person name="Santibanez J."/>
            <person name="Warren W.C."/>
            <person name="Mardis E.R."/>
            <person name="Weinstock G.M."/>
            <person name="Wilson R.K."/>
            <person name="Delehaunty K."/>
            <person name="Dooling D."/>
            <person name="Fronik C."/>
            <person name="Fulton L."/>
            <person name="Fulton B."/>
            <person name="Graves T."/>
            <person name="Minx P."/>
            <person name="Sodergren E."/>
            <person name="Birney E."/>
            <person name="Margulies E.H."/>
            <person name="Herrero J."/>
            <person name="Green E.D."/>
            <person name="Haussler D."/>
            <person name="Siepel A."/>
            <person name="Goldman N."/>
            <person name="Pollard K.S."/>
            <person name="Pedersen J.S."/>
            <person name="Lander E.S."/>
            <person name="Kellis M."/>
        </authorList>
    </citation>
    <scope>NUCLEOTIDE SEQUENCE [LARGE SCALE GENOMIC DNA]</scope>
    <source>
        <strain evidence="13 14">Thorbecke inbred</strain>
    </source>
</reference>
<dbReference type="RefSeq" id="XP_069922929.1">
    <property type="nucleotide sequence ID" value="XM_070066828.1"/>
</dbReference>
<feature type="transmembrane region" description="Helical" evidence="12">
    <location>
        <begin position="102"/>
        <end position="129"/>
    </location>
</feature>
<keyword evidence="3" id="KW-0735">Signal-anchor</keyword>
<dbReference type="Bgee" id="ENSOCUG00000003951">
    <property type="expression patterns" value="Expressed in heart and 5 other cell types or tissues"/>
</dbReference>
<dbReference type="GeneID" id="100350113"/>
<dbReference type="PANTHER" id="PTHR11523:SF12">
    <property type="entry name" value="PROTEIN ATP1B4"/>
    <property type="match status" value="1"/>
</dbReference>
<dbReference type="Ensembl" id="ENSOCUT00000047540.1">
    <property type="protein sequence ID" value="ENSOCUP00000034651.1"/>
    <property type="gene ID" value="ENSOCUG00000003951.4"/>
</dbReference>
<reference evidence="13" key="3">
    <citation type="submission" date="2025-09" db="UniProtKB">
        <authorList>
            <consortium name="Ensembl"/>
        </authorList>
    </citation>
    <scope>IDENTIFICATION</scope>
    <source>
        <strain evidence="13">Thorbecke</strain>
    </source>
</reference>
<evidence type="ECO:0000256" key="2">
    <source>
        <dbReference type="ARBA" id="ARBA00022692"/>
    </source>
</evidence>
<dbReference type="Proteomes" id="UP000001811">
    <property type="component" value="Chromosome X"/>
</dbReference>
<feature type="region of interest" description="Disordered" evidence="11">
    <location>
        <begin position="24"/>
        <end position="74"/>
    </location>
</feature>
<evidence type="ECO:0000313" key="13">
    <source>
        <dbReference type="Ensembl" id="ENSOCUP00000034651.1"/>
    </source>
</evidence>
<evidence type="ECO:0000256" key="5">
    <source>
        <dbReference type="ARBA" id="ARBA00023136"/>
    </source>
</evidence>
<accession>A0A5F9CMG9</accession>